<evidence type="ECO:0000256" key="4">
    <source>
        <dbReference type="ARBA" id="ARBA00022989"/>
    </source>
</evidence>
<accession>A0A158A6W2</accession>
<keyword evidence="5 6" id="KW-0472">Membrane</keyword>
<organism evidence="8 9">
    <name type="scientific">Caballeronia fortuita</name>
    <dbReference type="NCBI Taxonomy" id="1777138"/>
    <lineage>
        <taxon>Bacteria</taxon>
        <taxon>Pseudomonadati</taxon>
        <taxon>Pseudomonadota</taxon>
        <taxon>Betaproteobacteria</taxon>
        <taxon>Burkholderiales</taxon>
        <taxon>Burkholderiaceae</taxon>
        <taxon>Caballeronia</taxon>
    </lineage>
</organism>
<evidence type="ECO:0000256" key="1">
    <source>
        <dbReference type="ARBA" id="ARBA00004651"/>
    </source>
</evidence>
<dbReference type="AlphaFoldDB" id="A0A158A6W2"/>
<gene>
    <name evidence="8" type="ORF">AWB77_01445</name>
</gene>
<evidence type="ECO:0000256" key="6">
    <source>
        <dbReference type="SAM" id="Phobius"/>
    </source>
</evidence>
<feature type="transmembrane region" description="Helical" evidence="6">
    <location>
        <begin position="366"/>
        <end position="387"/>
    </location>
</feature>
<feature type="transmembrane region" description="Helical" evidence="6">
    <location>
        <begin position="12"/>
        <end position="36"/>
    </location>
</feature>
<dbReference type="EMBL" id="FCNX02000003">
    <property type="protein sequence ID" value="SAK53574.1"/>
    <property type="molecule type" value="Genomic_DNA"/>
</dbReference>
<dbReference type="InterPro" id="IPR020846">
    <property type="entry name" value="MFS_dom"/>
</dbReference>
<feature type="domain" description="Major facilitator superfamily (MFS) profile" evidence="7">
    <location>
        <begin position="16"/>
        <end position="393"/>
    </location>
</feature>
<dbReference type="STRING" id="1777138.AWB77_01445"/>
<feature type="transmembrane region" description="Helical" evidence="6">
    <location>
        <begin position="247"/>
        <end position="269"/>
    </location>
</feature>
<dbReference type="RefSeq" id="WP_061133734.1">
    <property type="nucleotide sequence ID" value="NZ_FCNX02000003.1"/>
</dbReference>
<sequence length="393" mass="40934">MLQAAKKPVVNPNWASVFAITFTGILLLASEFLPVAILTPIAADLQITEGHAGQSISIAGLFALFTGLFIAPVIGRADRKRVALYLISLMLASGVVVASASNSAFLMIGRAMIGVAIGGFWALTTAIVIRLVPEDKVPKALALINGGNAIAATVAAPLGSYLSSIIGWRAAFGLIVPLAAIALIWFWRALPSLSSEQQPKSVKDVFGLFKNFRFASGAVAIGLFNTGHFAFFTYLRPFLDVVTNNDPMAVSGMLFTFGFAGIVGSSWISILLKKHLFVALTLLPLTMAALGVGLITVGGAQLYALVLLFGWGMLIVSVQVSWWTWLSRTMAHEAEAAGGLMVAIIQVSITLGAGVGGVLFDAAGYTASFGFAVAMLCASALVASLAARAGVPG</sequence>
<comment type="subcellular location">
    <subcellularLocation>
        <location evidence="1">Cell membrane</location>
        <topology evidence="1">Multi-pass membrane protein</topology>
    </subcellularLocation>
</comment>
<dbReference type="CDD" id="cd17324">
    <property type="entry name" value="MFS_NepI_like"/>
    <property type="match status" value="1"/>
</dbReference>
<dbReference type="PANTHER" id="PTHR43124:SF5">
    <property type="entry name" value="PURINE RIBONUCLEOSIDE EFFLUX PUMP NEPI"/>
    <property type="match status" value="1"/>
</dbReference>
<evidence type="ECO:0000256" key="3">
    <source>
        <dbReference type="ARBA" id="ARBA00022692"/>
    </source>
</evidence>
<feature type="transmembrane region" description="Helical" evidence="6">
    <location>
        <begin position="302"/>
        <end position="325"/>
    </location>
</feature>
<dbReference type="PROSITE" id="PS50850">
    <property type="entry name" value="MFS"/>
    <property type="match status" value="1"/>
</dbReference>
<dbReference type="InterPro" id="IPR036259">
    <property type="entry name" value="MFS_trans_sf"/>
</dbReference>
<feature type="transmembrane region" description="Helical" evidence="6">
    <location>
        <begin position="276"/>
        <end position="296"/>
    </location>
</feature>
<feature type="transmembrane region" description="Helical" evidence="6">
    <location>
        <begin position="141"/>
        <end position="162"/>
    </location>
</feature>
<feature type="transmembrane region" description="Helical" evidence="6">
    <location>
        <begin position="82"/>
        <end position="101"/>
    </location>
</feature>
<feature type="transmembrane region" description="Helical" evidence="6">
    <location>
        <begin position="211"/>
        <end position="235"/>
    </location>
</feature>
<protein>
    <submittedName>
        <fullName evidence="8">Major facilitator transporter</fullName>
    </submittedName>
</protein>
<keyword evidence="2" id="KW-1003">Cell membrane</keyword>
<dbReference type="Gene3D" id="1.20.1250.20">
    <property type="entry name" value="MFS general substrate transporter like domains"/>
    <property type="match status" value="1"/>
</dbReference>
<evidence type="ECO:0000313" key="8">
    <source>
        <dbReference type="EMBL" id="SAK53574.1"/>
    </source>
</evidence>
<proteinExistence type="predicted"/>
<dbReference type="Pfam" id="PF07690">
    <property type="entry name" value="MFS_1"/>
    <property type="match status" value="1"/>
</dbReference>
<dbReference type="Proteomes" id="UP000054903">
    <property type="component" value="Unassembled WGS sequence"/>
</dbReference>
<feature type="transmembrane region" description="Helical" evidence="6">
    <location>
        <begin position="107"/>
        <end position="129"/>
    </location>
</feature>
<dbReference type="PANTHER" id="PTHR43124">
    <property type="entry name" value="PURINE EFFLUX PUMP PBUE"/>
    <property type="match status" value="1"/>
</dbReference>
<dbReference type="GO" id="GO:0022857">
    <property type="term" value="F:transmembrane transporter activity"/>
    <property type="evidence" value="ECO:0007669"/>
    <property type="project" value="InterPro"/>
</dbReference>
<reference evidence="8" key="1">
    <citation type="submission" date="2016-01" db="EMBL/GenBank/DDBJ databases">
        <authorList>
            <person name="Peeters C."/>
        </authorList>
    </citation>
    <scope>NUCLEOTIDE SEQUENCE</scope>
    <source>
        <strain evidence="8">LMG 29320</strain>
    </source>
</reference>
<dbReference type="InterPro" id="IPR011701">
    <property type="entry name" value="MFS"/>
</dbReference>
<feature type="transmembrane region" description="Helical" evidence="6">
    <location>
        <begin position="56"/>
        <end position="75"/>
    </location>
</feature>
<evidence type="ECO:0000313" key="9">
    <source>
        <dbReference type="Proteomes" id="UP000054903"/>
    </source>
</evidence>
<evidence type="ECO:0000259" key="7">
    <source>
        <dbReference type="PROSITE" id="PS50850"/>
    </source>
</evidence>
<keyword evidence="4 6" id="KW-1133">Transmembrane helix</keyword>
<dbReference type="SUPFAM" id="SSF103473">
    <property type="entry name" value="MFS general substrate transporter"/>
    <property type="match status" value="1"/>
</dbReference>
<keyword evidence="3 6" id="KW-0812">Transmembrane</keyword>
<keyword evidence="9" id="KW-1185">Reference proteome</keyword>
<dbReference type="InterPro" id="IPR050189">
    <property type="entry name" value="MFS_Efflux_Transporters"/>
</dbReference>
<name>A0A158A6W2_9BURK</name>
<feature type="transmembrane region" description="Helical" evidence="6">
    <location>
        <begin position="168"/>
        <end position="190"/>
    </location>
</feature>
<dbReference type="GO" id="GO:0005886">
    <property type="term" value="C:plasma membrane"/>
    <property type="evidence" value="ECO:0007669"/>
    <property type="project" value="UniProtKB-SubCell"/>
</dbReference>
<comment type="caution">
    <text evidence="8">The sequence shown here is derived from an EMBL/GenBank/DDBJ whole genome shotgun (WGS) entry which is preliminary data.</text>
</comment>
<evidence type="ECO:0000256" key="5">
    <source>
        <dbReference type="ARBA" id="ARBA00023136"/>
    </source>
</evidence>
<dbReference type="OrthoDB" id="9812189at2"/>
<evidence type="ECO:0000256" key="2">
    <source>
        <dbReference type="ARBA" id="ARBA00022475"/>
    </source>
</evidence>
<feature type="transmembrane region" description="Helical" evidence="6">
    <location>
        <begin position="337"/>
        <end position="360"/>
    </location>
</feature>